<evidence type="ECO:0000256" key="1">
    <source>
        <dbReference type="ARBA" id="ARBA00022630"/>
    </source>
</evidence>
<reference evidence="5" key="1">
    <citation type="journal article" date="2014" name="Int. J. Syst. Evol. Microbiol.">
        <title>Complete genome sequence of Corynebacterium casei LMG S-19264T (=DSM 44701T), isolated from a smear-ripened cheese.</title>
        <authorList>
            <consortium name="US DOE Joint Genome Institute (JGI-PGF)"/>
            <person name="Walter F."/>
            <person name="Albersmeier A."/>
            <person name="Kalinowski J."/>
            <person name="Ruckert C."/>
        </authorList>
    </citation>
    <scope>NUCLEOTIDE SEQUENCE</scope>
    <source>
        <strain evidence="5">JCM 19831</strain>
    </source>
</reference>
<dbReference type="EMBL" id="BMPI01000050">
    <property type="protein sequence ID" value="GGM64760.1"/>
    <property type="molecule type" value="Genomic_DNA"/>
</dbReference>
<dbReference type="GO" id="GO:0003995">
    <property type="term" value="F:acyl-CoA dehydrogenase activity"/>
    <property type="evidence" value="ECO:0007669"/>
    <property type="project" value="TreeGrafter"/>
</dbReference>
<protein>
    <recommendedName>
        <fullName evidence="4">Acyl-CoA dehydrogenase/oxidase C-terminal domain-containing protein</fullName>
    </recommendedName>
</protein>
<keyword evidence="1" id="KW-0285">Flavoprotein</keyword>
<accession>A0A917U9V2</accession>
<evidence type="ECO:0000313" key="6">
    <source>
        <dbReference type="Proteomes" id="UP000642070"/>
    </source>
</evidence>
<comment type="caution">
    <text evidence="5">The sequence shown here is derived from an EMBL/GenBank/DDBJ whole genome shotgun (WGS) entry which is preliminary data.</text>
</comment>
<dbReference type="PANTHER" id="PTHR43884">
    <property type="entry name" value="ACYL-COA DEHYDROGENASE"/>
    <property type="match status" value="1"/>
</dbReference>
<dbReference type="Gene3D" id="1.20.140.10">
    <property type="entry name" value="Butyryl-CoA Dehydrogenase, subunit A, domain 3"/>
    <property type="match status" value="1"/>
</dbReference>
<evidence type="ECO:0000256" key="2">
    <source>
        <dbReference type="ARBA" id="ARBA00022827"/>
    </source>
</evidence>
<keyword evidence="2" id="KW-0274">FAD</keyword>
<dbReference type="InterPro" id="IPR036250">
    <property type="entry name" value="AcylCo_DH-like_C"/>
</dbReference>
<dbReference type="SUPFAM" id="SSF47203">
    <property type="entry name" value="Acyl-CoA dehydrogenase C-terminal domain-like"/>
    <property type="match status" value="1"/>
</dbReference>
<sequence length="302" mass="32093">MDFDLTPAQAALLESVKATVAGTGGLLRAQDLSRDGKYDAQLDEALQERVDLSAAELLERAIVAEYLAEVGTATTFGLRAVLGAEVALPPGPVAVADWGRPGPVRFATVASSLVLLDGDDAFLTRVEPERIAPVRSSYGYPYGRVDLDGTARTERIGDGGRLRSLWRLANAAEIAGNAATAVARTAEHLRTRKQFGKPLAFFQALRHRLADAAVTAEATRWTVREAAFTGESRDLDLAASYAADGAAKLVPELVQMCGARSFTIGFELQAHAVRLSGLRLELGGDDRLAAAVLAHNGRDSRA</sequence>
<keyword evidence="6" id="KW-1185">Reference proteome</keyword>
<reference evidence="5" key="2">
    <citation type="submission" date="2020-09" db="EMBL/GenBank/DDBJ databases">
        <authorList>
            <person name="Sun Q."/>
            <person name="Ohkuma M."/>
        </authorList>
    </citation>
    <scope>NUCLEOTIDE SEQUENCE</scope>
    <source>
        <strain evidence="5">JCM 19831</strain>
    </source>
</reference>
<organism evidence="5 6">
    <name type="scientific">Dactylosporangium sucinum</name>
    <dbReference type="NCBI Taxonomy" id="1424081"/>
    <lineage>
        <taxon>Bacteria</taxon>
        <taxon>Bacillati</taxon>
        <taxon>Actinomycetota</taxon>
        <taxon>Actinomycetes</taxon>
        <taxon>Micromonosporales</taxon>
        <taxon>Micromonosporaceae</taxon>
        <taxon>Dactylosporangium</taxon>
    </lineage>
</organism>
<dbReference type="InterPro" id="IPR009075">
    <property type="entry name" value="AcylCo_DH/oxidase_C"/>
</dbReference>
<evidence type="ECO:0000259" key="4">
    <source>
        <dbReference type="Pfam" id="PF00441"/>
    </source>
</evidence>
<feature type="domain" description="Acyl-CoA dehydrogenase/oxidase C-terminal" evidence="4">
    <location>
        <begin position="167"/>
        <end position="283"/>
    </location>
</feature>
<dbReference type="AlphaFoldDB" id="A0A917U9V2"/>
<evidence type="ECO:0000256" key="3">
    <source>
        <dbReference type="ARBA" id="ARBA00023002"/>
    </source>
</evidence>
<gene>
    <name evidence="5" type="ORF">GCM10007977_077770</name>
</gene>
<dbReference type="Proteomes" id="UP000642070">
    <property type="component" value="Unassembled WGS sequence"/>
</dbReference>
<dbReference type="Pfam" id="PF00441">
    <property type="entry name" value="Acyl-CoA_dh_1"/>
    <property type="match status" value="1"/>
</dbReference>
<dbReference type="PANTHER" id="PTHR43884:SF20">
    <property type="entry name" value="ACYL-COA DEHYDROGENASE FADE28"/>
    <property type="match status" value="1"/>
</dbReference>
<evidence type="ECO:0000313" key="5">
    <source>
        <dbReference type="EMBL" id="GGM64760.1"/>
    </source>
</evidence>
<proteinExistence type="predicted"/>
<keyword evidence="3" id="KW-0560">Oxidoreductase</keyword>
<name>A0A917U9V2_9ACTN</name>
<dbReference type="RefSeq" id="WP_190255055.1">
    <property type="nucleotide sequence ID" value="NZ_BMPI01000050.1"/>
</dbReference>